<dbReference type="PROSITE" id="PS50846">
    <property type="entry name" value="HMA_2"/>
    <property type="match status" value="2"/>
</dbReference>
<evidence type="ECO:0000256" key="2">
    <source>
        <dbReference type="ARBA" id="ARBA00006024"/>
    </source>
</evidence>
<dbReference type="PROSITE" id="PS00154">
    <property type="entry name" value="ATPASE_E1_E2"/>
    <property type="match status" value="1"/>
</dbReference>
<dbReference type="Pfam" id="PF00702">
    <property type="entry name" value="Hydrolase"/>
    <property type="match status" value="1"/>
</dbReference>
<evidence type="ECO:0000256" key="5">
    <source>
        <dbReference type="ARBA" id="ARBA00022692"/>
    </source>
</evidence>
<evidence type="ECO:0000313" key="15">
    <source>
        <dbReference type="EMBL" id="KAL0482000.1"/>
    </source>
</evidence>
<dbReference type="NCBIfam" id="TIGR01525">
    <property type="entry name" value="ATPase-IB_hvy"/>
    <property type="match status" value="1"/>
</dbReference>
<dbReference type="CDD" id="cd00371">
    <property type="entry name" value="HMA"/>
    <property type="match status" value="2"/>
</dbReference>
<evidence type="ECO:0000313" key="16">
    <source>
        <dbReference type="Proteomes" id="UP001431209"/>
    </source>
</evidence>
<dbReference type="Pfam" id="PF00122">
    <property type="entry name" value="E1-E2_ATPase"/>
    <property type="match status" value="1"/>
</dbReference>
<keyword evidence="10 12" id="KW-1133">Transmembrane helix</keyword>
<keyword evidence="8 12" id="KW-0067">ATP-binding</keyword>
<dbReference type="Gene3D" id="3.40.1110.10">
    <property type="entry name" value="Calcium-transporting ATPase, cytoplasmic domain N"/>
    <property type="match status" value="1"/>
</dbReference>
<feature type="domain" description="HMA" evidence="14">
    <location>
        <begin position="41"/>
        <end position="106"/>
    </location>
</feature>
<evidence type="ECO:0000256" key="8">
    <source>
        <dbReference type="ARBA" id="ARBA00022840"/>
    </source>
</evidence>
<keyword evidence="5 12" id="KW-0812">Transmembrane</keyword>
<dbReference type="GO" id="GO:0016020">
    <property type="term" value="C:membrane"/>
    <property type="evidence" value="ECO:0007669"/>
    <property type="project" value="UniProtKB-SubCell"/>
</dbReference>
<dbReference type="SUPFAM" id="SSF56784">
    <property type="entry name" value="HAD-like"/>
    <property type="match status" value="1"/>
</dbReference>
<sequence length="937" mass="103617">MLPTSPSEYSKLRTTEPPPSPSAGDNDVNIEMNELSKDQVSTIELLIQGMTCSSCVSKIEDALNKIHGVLSASVTLMTSTATIRYVSDVEPETFLKVIKGLGSFEATILSIKSPPQNKIISIDIEGMTCSSCVNKIEESLKDISNIHSVSVNLMLKCATIHLRDSTQYEHTRDQVLDKINAMGFTASEHIETAAQELTDVNVDIHTQEISLWKKRTLIALVFTLPVFFVTMYYHMNLDKLFTSSSSSDHEMPSSHQSAQHTNFLADTFVLILTTPVHLYAGFHFHKSAFKTLLNRYADMNVLISMGTNAAYIHSLWLYIYSNFINTEYIVSMYFFETAAMIVLFQNLGKWLESIAKQKTSTALTQLATLQSKSATVLVPRHNRQPDFTNDDEAWILREDEVSIDQLKVGDLVRVRPGERIPSDGAVASGRSTIDESIITGESKVVSKKPGDHVIGGTFNHEGALIIRTERVGGDTMLSQIVNLVRQAQSSKAPIQRYADHISKIFVPTVLAIAMVVFLSWLISCRTGIVPTEWYQKIQSNQSNPLFDQILFSLRFAMSVLVIACPCALGLATPTAVMVSTGVGAQLGILIKGGEPLETAHRITAVVFDKTGTLTQGKPNVMAHLISANQRQQEFMECLEVAEQSSEHPLGKCLHAFAQSNLQDSTERMVQCHDGSARAVPGEGIHYASREHHIRVGKLSFVCRDMNQEQQANAVSSDDRAWLDEQESHGRSVVHVSIGDRMLGFVSMHDAVKSESKKVVKALHDMNIRTMIVSGDRKRAVKSVAKQIGIKKDDYMAETLPVDKVEQIRLLQRQGHVVAMVGDGINDSPSLAQADVGVAIGCGSDIAIQSADVVLVRNDLTDVIHAMHLSTTTFNRIRLNHVWALGYNILFIPIASGLLYPFYKVDVPPYLAALSMMFSTLFVMGSSLLLKMYKRRNI</sequence>
<dbReference type="GO" id="GO:0005524">
    <property type="term" value="F:ATP binding"/>
    <property type="evidence" value="ECO:0007669"/>
    <property type="project" value="UniProtKB-UniRule"/>
</dbReference>
<feature type="transmembrane region" description="Helical" evidence="12">
    <location>
        <begin position="263"/>
        <end position="284"/>
    </location>
</feature>
<dbReference type="InterPro" id="IPR027256">
    <property type="entry name" value="P-typ_ATPase_IB"/>
</dbReference>
<keyword evidence="6 12" id="KW-0479">Metal-binding</keyword>
<dbReference type="SFLD" id="SFLDF00027">
    <property type="entry name" value="p-type_atpase"/>
    <property type="match status" value="1"/>
</dbReference>
<keyword evidence="11 12" id="KW-0472">Membrane</keyword>
<gene>
    <name evidence="15" type="ORF">AKO1_013164</name>
</gene>
<dbReference type="CDD" id="cd02094">
    <property type="entry name" value="P-type_ATPase_Cu-like"/>
    <property type="match status" value="1"/>
</dbReference>
<dbReference type="FunFam" id="2.70.150.10:FF:000002">
    <property type="entry name" value="Copper-transporting ATPase 1, putative"/>
    <property type="match status" value="1"/>
</dbReference>
<dbReference type="EMBL" id="JAOPGA020000806">
    <property type="protein sequence ID" value="KAL0482000.1"/>
    <property type="molecule type" value="Genomic_DNA"/>
</dbReference>
<dbReference type="GO" id="GO:0012505">
    <property type="term" value="C:endomembrane system"/>
    <property type="evidence" value="ECO:0007669"/>
    <property type="project" value="UniProtKB-SubCell"/>
</dbReference>
<dbReference type="InterPro" id="IPR036163">
    <property type="entry name" value="HMA_dom_sf"/>
</dbReference>
<dbReference type="Pfam" id="PF00403">
    <property type="entry name" value="HMA"/>
    <property type="match status" value="2"/>
</dbReference>
<dbReference type="Gene3D" id="2.70.150.10">
    <property type="entry name" value="Calcium-transporting ATPase, cytoplasmic transduction domain A"/>
    <property type="match status" value="1"/>
</dbReference>
<dbReference type="SUPFAM" id="SSF55008">
    <property type="entry name" value="HMA, heavy metal-associated domain"/>
    <property type="match status" value="2"/>
</dbReference>
<dbReference type="SFLD" id="SFLDG00002">
    <property type="entry name" value="C1.7:_P-type_atpase_like"/>
    <property type="match status" value="1"/>
</dbReference>
<dbReference type="InterPro" id="IPR006121">
    <property type="entry name" value="HMA_dom"/>
</dbReference>
<keyword evidence="4" id="KW-0813">Transport</keyword>
<dbReference type="InterPro" id="IPR036412">
    <property type="entry name" value="HAD-like_sf"/>
</dbReference>
<dbReference type="NCBIfam" id="TIGR01494">
    <property type="entry name" value="ATPase_P-type"/>
    <property type="match status" value="2"/>
</dbReference>
<dbReference type="Gene3D" id="3.30.70.100">
    <property type="match status" value="2"/>
</dbReference>
<comment type="subcellular location">
    <subcellularLocation>
        <location evidence="1">Endomembrane system</location>
        <topology evidence="1">Multi-pass membrane protein</topology>
    </subcellularLocation>
    <subcellularLocation>
        <location evidence="12">Membrane</location>
    </subcellularLocation>
</comment>
<evidence type="ECO:0000256" key="9">
    <source>
        <dbReference type="ARBA" id="ARBA00022967"/>
    </source>
</evidence>
<evidence type="ECO:0000256" key="13">
    <source>
        <dbReference type="SAM" id="MobiDB-lite"/>
    </source>
</evidence>
<evidence type="ECO:0000256" key="7">
    <source>
        <dbReference type="ARBA" id="ARBA00022741"/>
    </source>
</evidence>
<feature type="transmembrane region" description="Helical" evidence="12">
    <location>
        <begin position="328"/>
        <end position="348"/>
    </location>
</feature>
<dbReference type="InterPro" id="IPR017969">
    <property type="entry name" value="Heavy-metal-associated_CS"/>
</dbReference>
<protein>
    <recommendedName>
        <fullName evidence="3">P-type Cu(+) transporter</fullName>
        <ecNumber evidence="3">7.2.2.8</ecNumber>
    </recommendedName>
</protein>
<evidence type="ECO:0000256" key="11">
    <source>
        <dbReference type="ARBA" id="ARBA00023136"/>
    </source>
</evidence>
<dbReference type="GO" id="GO:0055070">
    <property type="term" value="P:copper ion homeostasis"/>
    <property type="evidence" value="ECO:0007669"/>
    <property type="project" value="TreeGrafter"/>
</dbReference>
<name>A0AAW2YXV9_9EUKA</name>
<comment type="similarity">
    <text evidence="2 12">Belongs to the cation transport ATPase (P-type) (TC 3.A.3) family. Type IB subfamily.</text>
</comment>
<dbReference type="PANTHER" id="PTHR43520">
    <property type="entry name" value="ATP7, ISOFORM B"/>
    <property type="match status" value="1"/>
</dbReference>
<keyword evidence="9" id="KW-1278">Translocase</keyword>
<dbReference type="GO" id="GO:0016887">
    <property type="term" value="F:ATP hydrolysis activity"/>
    <property type="evidence" value="ECO:0007669"/>
    <property type="project" value="InterPro"/>
</dbReference>
<dbReference type="InterPro" id="IPR059000">
    <property type="entry name" value="ATPase_P-type_domA"/>
</dbReference>
<dbReference type="InterPro" id="IPR008250">
    <property type="entry name" value="ATPase_P-typ_transduc_dom_A_sf"/>
</dbReference>
<dbReference type="Proteomes" id="UP001431209">
    <property type="component" value="Unassembled WGS sequence"/>
</dbReference>
<evidence type="ECO:0000256" key="4">
    <source>
        <dbReference type="ARBA" id="ARBA00022448"/>
    </source>
</evidence>
<dbReference type="GO" id="GO:0043682">
    <property type="term" value="F:P-type divalent copper transporter activity"/>
    <property type="evidence" value="ECO:0007669"/>
    <property type="project" value="TreeGrafter"/>
</dbReference>
<dbReference type="InterPro" id="IPR023299">
    <property type="entry name" value="ATPase_P-typ_cyto_dom_N"/>
</dbReference>
<reference evidence="15 16" key="1">
    <citation type="submission" date="2024-03" db="EMBL/GenBank/DDBJ databases">
        <title>The Acrasis kona genome and developmental transcriptomes reveal deep origins of eukaryotic multicellular pathways.</title>
        <authorList>
            <person name="Sheikh S."/>
            <person name="Fu C.-J."/>
            <person name="Brown M.W."/>
            <person name="Baldauf S.L."/>
        </authorList>
    </citation>
    <scope>NUCLEOTIDE SEQUENCE [LARGE SCALE GENOMIC DNA]</scope>
    <source>
        <strain evidence="15 16">ATCC MYA-3509</strain>
    </source>
</reference>
<evidence type="ECO:0000256" key="1">
    <source>
        <dbReference type="ARBA" id="ARBA00004127"/>
    </source>
</evidence>
<organism evidence="15 16">
    <name type="scientific">Acrasis kona</name>
    <dbReference type="NCBI Taxonomy" id="1008807"/>
    <lineage>
        <taxon>Eukaryota</taxon>
        <taxon>Discoba</taxon>
        <taxon>Heterolobosea</taxon>
        <taxon>Tetramitia</taxon>
        <taxon>Eutetramitia</taxon>
        <taxon>Acrasidae</taxon>
        <taxon>Acrasis</taxon>
    </lineage>
</organism>
<evidence type="ECO:0000256" key="3">
    <source>
        <dbReference type="ARBA" id="ARBA00012517"/>
    </source>
</evidence>
<dbReference type="InterPro" id="IPR044492">
    <property type="entry name" value="P_typ_ATPase_HD_dom"/>
</dbReference>
<feature type="domain" description="HMA" evidence="14">
    <location>
        <begin position="118"/>
        <end position="187"/>
    </location>
</feature>
<evidence type="ECO:0000256" key="6">
    <source>
        <dbReference type="ARBA" id="ARBA00022723"/>
    </source>
</evidence>
<feature type="transmembrane region" description="Helical" evidence="12">
    <location>
        <begin position="881"/>
        <end position="902"/>
    </location>
</feature>
<comment type="caution">
    <text evidence="15">The sequence shown here is derived from an EMBL/GenBank/DDBJ whole genome shotgun (WGS) entry which is preliminary data.</text>
</comment>
<dbReference type="InterPro" id="IPR023214">
    <property type="entry name" value="HAD_sf"/>
</dbReference>
<dbReference type="PANTHER" id="PTHR43520:SF8">
    <property type="entry name" value="P-TYPE CU(+) TRANSPORTER"/>
    <property type="match status" value="1"/>
</dbReference>
<dbReference type="Gene3D" id="3.40.50.1000">
    <property type="entry name" value="HAD superfamily/HAD-like"/>
    <property type="match status" value="1"/>
</dbReference>
<proteinExistence type="inferred from homology"/>
<dbReference type="InterPro" id="IPR001757">
    <property type="entry name" value="P_typ_ATPase"/>
</dbReference>
<evidence type="ECO:0000256" key="10">
    <source>
        <dbReference type="ARBA" id="ARBA00022989"/>
    </source>
</evidence>
<dbReference type="SUPFAM" id="SSF81665">
    <property type="entry name" value="Calcium ATPase, transmembrane domain M"/>
    <property type="match status" value="1"/>
</dbReference>
<feature type="transmembrane region" description="Helical" evidence="12">
    <location>
        <begin position="549"/>
        <end position="571"/>
    </location>
</feature>
<dbReference type="SFLD" id="SFLDS00003">
    <property type="entry name" value="Haloacid_Dehalogenase"/>
    <property type="match status" value="1"/>
</dbReference>
<dbReference type="InterPro" id="IPR023298">
    <property type="entry name" value="ATPase_P-typ_TM_dom_sf"/>
</dbReference>
<feature type="transmembrane region" description="Helical" evidence="12">
    <location>
        <begin position="504"/>
        <end position="529"/>
    </location>
</feature>
<evidence type="ECO:0000256" key="12">
    <source>
        <dbReference type="RuleBase" id="RU362081"/>
    </source>
</evidence>
<feature type="transmembrane region" description="Helical" evidence="12">
    <location>
        <begin position="296"/>
        <end position="316"/>
    </location>
</feature>
<accession>A0AAW2YXV9</accession>
<feature type="transmembrane region" description="Helical" evidence="12">
    <location>
        <begin position="908"/>
        <end position="929"/>
    </location>
</feature>
<dbReference type="PRINTS" id="PR00119">
    <property type="entry name" value="CATATPASE"/>
</dbReference>
<evidence type="ECO:0000259" key="14">
    <source>
        <dbReference type="PROSITE" id="PS50846"/>
    </source>
</evidence>
<dbReference type="AlphaFoldDB" id="A0AAW2YXV9"/>
<feature type="transmembrane region" description="Helical" evidence="12">
    <location>
        <begin position="217"/>
        <end position="235"/>
    </location>
</feature>
<dbReference type="GO" id="GO:0140581">
    <property type="term" value="F:P-type monovalent copper transporter activity"/>
    <property type="evidence" value="ECO:0007669"/>
    <property type="project" value="UniProtKB-EC"/>
</dbReference>
<dbReference type="InterPro" id="IPR018303">
    <property type="entry name" value="ATPase_P-typ_P_site"/>
</dbReference>
<feature type="region of interest" description="Disordered" evidence="13">
    <location>
        <begin position="1"/>
        <end position="26"/>
    </location>
</feature>
<dbReference type="FunFam" id="3.30.70.100:FF:000001">
    <property type="entry name" value="ATPase copper transporting beta"/>
    <property type="match status" value="2"/>
</dbReference>
<dbReference type="EC" id="7.2.2.8" evidence="3"/>
<dbReference type="PROSITE" id="PS01047">
    <property type="entry name" value="HMA_1"/>
    <property type="match status" value="2"/>
</dbReference>
<dbReference type="PRINTS" id="PR00942">
    <property type="entry name" value="CUATPASEI"/>
</dbReference>
<dbReference type="SUPFAM" id="SSF81653">
    <property type="entry name" value="Calcium ATPase, transduction domain A"/>
    <property type="match status" value="1"/>
</dbReference>
<keyword evidence="16" id="KW-1185">Reference proteome</keyword>
<keyword evidence="7 12" id="KW-0547">Nucleotide-binding</keyword>
<dbReference type="GO" id="GO:0005507">
    <property type="term" value="F:copper ion binding"/>
    <property type="evidence" value="ECO:0007669"/>
    <property type="project" value="TreeGrafter"/>
</dbReference>